<evidence type="ECO:0000256" key="9">
    <source>
        <dbReference type="ARBA" id="ARBA00023242"/>
    </source>
</evidence>
<dbReference type="GO" id="GO:0043138">
    <property type="term" value="F:3'-5' DNA helicase activity"/>
    <property type="evidence" value="ECO:0007669"/>
    <property type="project" value="UniProtKB-EC"/>
</dbReference>
<dbReference type="GO" id="GO:0046872">
    <property type="term" value="F:metal ion binding"/>
    <property type="evidence" value="ECO:0007669"/>
    <property type="project" value="UniProtKB-KW"/>
</dbReference>
<dbReference type="STRING" id="5627.A0A1C7MK66"/>
<dbReference type="AlphaFoldDB" id="A0A1C7MK66"/>
<sequence length="843" mass="94128">MYEDTFSYDEVESDEMDEILELSLQEYLASQPKSQPVPSSSKPAAQNLPILSTAEQISSLDAEIADIDKQIDNLHTLRASLISRKREFVNNQCKPKATTAISSVSQGKGKAKQQDNINYSAEFDWSAGLKAKMTKVFGIESFRLCQEGVCNANMDNRDIICVMPTGGGKSLTYQLPALLTPGCTLVISPLIALITDQILHLWEAGIDAVMLTGSTPKGELSEITRRLQQMARMGSGGSEIKLCYVTPEKIAKNKSFRAVLEELYKAGKLARIVIDEAHCVSQMGHDFRPDYKELSMLRKLFPRVPILALSATCPPVVCRDLLKILGLKPIVEGTRATEDGTVYFTAPLYRKNLHYSVLPKPSMVKESVDVLRDYILEHHKDDAGIIYCLSQKVISLDFILLSIIRRPKLSKRVLMAQLKRETLHKRWRDGSVKVVCATIAFGLGIDKRDVRFVLHYSMPVRVFLASCLPCYVTNITVQKSLDGFYQESGRAGRDGKDADCILYYRFQDAARLSCITVSDHNIRDKLHSMVRFAQELNECRKIQFAKYFCESSKLSMSSWQTSDENALTPCGHCDNCMRAPELVDHKDVRLAAWQILRIAEAVHQAGGSVTVAGLVDLARGNGGCNFNVSDRGKGRRGRSKSMGTDTLDLETVAGGKVDLSKEHIETLCVHLLLNGYLVESFHQTPYSVVMYIAPVLAESLRFTRLPREDVQRKGPPMVCPFLNKVKHKAITGKKRPSTPDVDYSSDPSDGRITASHNKRRRVSSTSQDTTDTTEINRAYSDLRNRSIGNSSEFDVDEDEGVDWCHSLRETSRTRDKSNKAMRAKPPAALRGSSNRDHEVIVIE</sequence>
<keyword evidence="5 11" id="KW-0347">Helicase</keyword>
<keyword evidence="2" id="KW-0479">Metal-binding</keyword>
<dbReference type="GO" id="GO:0005634">
    <property type="term" value="C:nucleus"/>
    <property type="evidence" value="ECO:0007669"/>
    <property type="project" value="UniProtKB-SubCell"/>
</dbReference>
<feature type="domain" description="Helicase C-terminal" evidence="14">
    <location>
        <begin position="370"/>
        <end position="537"/>
    </location>
</feature>
<evidence type="ECO:0000313" key="15">
    <source>
        <dbReference type="EMBL" id="OBZ77261.1"/>
    </source>
</evidence>
<keyword evidence="3 11" id="KW-0547">Nucleotide-binding</keyword>
<dbReference type="NCBIfam" id="TIGR00614">
    <property type="entry name" value="recQ_fam"/>
    <property type="match status" value="1"/>
</dbReference>
<dbReference type="GO" id="GO:0016887">
    <property type="term" value="F:ATP hydrolysis activity"/>
    <property type="evidence" value="ECO:0007669"/>
    <property type="project" value="RHEA"/>
</dbReference>
<dbReference type="EMBL" id="LUGG01000002">
    <property type="protein sequence ID" value="OBZ77261.1"/>
    <property type="molecule type" value="Genomic_DNA"/>
</dbReference>
<dbReference type="PANTHER" id="PTHR13710:SF105">
    <property type="entry name" value="ATP-DEPENDENT DNA HELICASE Q1"/>
    <property type="match status" value="1"/>
</dbReference>
<feature type="compositionally biased region" description="Basic and acidic residues" evidence="12">
    <location>
        <begin position="808"/>
        <end position="818"/>
    </location>
</feature>
<dbReference type="InterPro" id="IPR011545">
    <property type="entry name" value="DEAD/DEAH_box_helicase_dom"/>
</dbReference>
<comment type="caution">
    <text evidence="15">The sequence shown here is derived from an EMBL/GenBank/DDBJ whole genome shotgun (WGS) entry which is preliminary data.</text>
</comment>
<evidence type="ECO:0000259" key="13">
    <source>
        <dbReference type="PROSITE" id="PS51192"/>
    </source>
</evidence>
<reference evidence="15 16" key="1">
    <citation type="submission" date="2016-03" db="EMBL/GenBank/DDBJ databases">
        <title>Whole genome sequencing of Grifola frondosa 9006-11.</title>
        <authorList>
            <person name="Min B."/>
            <person name="Park H."/>
            <person name="Kim J.-G."/>
            <person name="Cho H."/>
            <person name="Oh Y.-L."/>
            <person name="Kong W.-S."/>
            <person name="Choi I.-G."/>
        </authorList>
    </citation>
    <scope>NUCLEOTIDE SEQUENCE [LARGE SCALE GENOMIC DNA]</scope>
    <source>
        <strain evidence="15 16">9006-11</strain>
    </source>
</reference>
<dbReference type="OMA" id="FKLSTMV"/>
<dbReference type="GO" id="GO:0005737">
    <property type="term" value="C:cytoplasm"/>
    <property type="evidence" value="ECO:0007669"/>
    <property type="project" value="TreeGrafter"/>
</dbReference>
<comment type="catalytic activity">
    <reaction evidence="11">
        <text>ATP + H2O = ADP + phosphate + H(+)</text>
        <dbReference type="Rhea" id="RHEA:13065"/>
        <dbReference type="ChEBI" id="CHEBI:15377"/>
        <dbReference type="ChEBI" id="CHEBI:15378"/>
        <dbReference type="ChEBI" id="CHEBI:30616"/>
        <dbReference type="ChEBI" id="CHEBI:43474"/>
        <dbReference type="ChEBI" id="CHEBI:456216"/>
    </reaction>
</comment>
<dbReference type="SUPFAM" id="SSF52540">
    <property type="entry name" value="P-loop containing nucleoside triphosphate hydrolases"/>
    <property type="match status" value="1"/>
</dbReference>
<dbReference type="Pfam" id="PF16124">
    <property type="entry name" value="RecQ_Zn_bind"/>
    <property type="match status" value="1"/>
</dbReference>
<evidence type="ECO:0000256" key="10">
    <source>
        <dbReference type="ARBA" id="ARBA00034617"/>
    </source>
</evidence>
<feature type="region of interest" description="Disordered" evidence="12">
    <location>
        <begin position="730"/>
        <end position="776"/>
    </location>
</feature>
<dbReference type="PROSITE" id="PS51192">
    <property type="entry name" value="HELICASE_ATP_BIND_1"/>
    <property type="match status" value="1"/>
</dbReference>
<evidence type="ECO:0000256" key="1">
    <source>
        <dbReference type="ARBA" id="ARBA00005446"/>
    </source>
</evidence>
<dbReference type="GO" id="GO:0005524">
    <property type="term" value="F:ATP binding"/>
    <property type="evidence" value="ECO:0007669"/>
    <property type="project" value="UniProtKB-KW"/>
</dbReference>
<dbReference type="OrthoDB" id="10261556at2759"/>
<evidence type="ECO:0000313" key="16">
    <source>
        <dbReference type="Proteomes" id="UP000092993"/>
    </source>
</evidence>
<dbReference type="EC" id="5.6.2.4" evidence="11"/>
<feature type="compositionally biased region" description="Basic and acidic residues" evidence="12">
    <location>
        <begin position="833"/>
        <end position="843"/>
    </location>
</feature>
<evidence type="ECO:0000256" key="6">
    <source>
        <dbReference type="ARBA" id="ARBA00022840"/>
    </source>
</evidence>
<dbReference type="PROSITE" id="PS51194">
    <property type="entry name" value="HELICASE_CTER"/>
    <property type="match status" value="1"/>
</dbReference>
<dbReference type="GO" id="GO:0003677">
    <property type="term" value="F:DNA binding"/>
    <property type="evidence" value="ECO:0007669"/>
    <property type="project" value="UniProtKB-KW"/>
</dbReference>
<dbReference type="PANTHER" id="PTHR13710">
    <property type="entry name" value="DNA HELICASE RECQ FAMILY MEMBER"/>
    <property type="match status" value="1"/>
</dbReference>
<dbReference type="PROSITE" id="PS00690">
    <property type="entry name" value="DEAH_ATP_HELICASE"/>
    <property type="match status" value="1"/>
</dbReference>
<keyword evidence="6 11" id="KW-0067">ATP-binding</keyword>
<evidence type="ECO:0000259" key="14">
    <source>
        <dbReference type="PROSITE" id="PS51194"/>
    </source>
</evidence>
<dbReference type="InterPro" id="IPR027417">
    <property type="entry name" value="P-loop_NTPase"/>
</dbReference>
<dbReference type="Proteomes" id="UP000092993">
    <property type="component" value="Unassembled WGS sequence"/>
</dbReference>
<keyword evidence="4 11" id="KW-0378">Hydrolase</keyword>
<dbReference type="GO" id="GO:0005694">
    <property type="term" value="C:chromosome"/>
    <property type="evidence" value="ECO:0007669"/>
    <property type="project" value="TreeGrafter"/>
</dbReference>
<evidence type="ECO:0000256" key="3">
    <source>
        <dbReference type="ARBA" id="ARBA00022741"/>
    </source>
</evidence>
<dbReference type="Pfam" id="PF00271">
    <property type="entry name" value="Helicase_C"/>
    <property type="match status" value="1"/>
</dbReference>
<dbReference type="InterPro" id="IPR001650">
    <property type="entry name" value="Helicase_C-like"/>
</dbReference>
<dbReference type="SMART" id="SM00490">
    <property type="entry name" value="HELICc"/>
    <property type="match status" value="1"/>
</dbReference>
<keyword evidence="8" id="KW-0413">Isomerase</keyword>
<feature type="region of interest" description="Disordered" evidence="12">
    <location>
        <begin position="808"/>
        <end position="843"/>
    </location>
</feature>
<dbReference type="InterPro" id="IPR014001">
    <property type="entry name" value="Helicase_ATP-bd"/>
</dbReference>
<name>A0A1C7MK66_GRIFR</name>
<evidence type="ECO:0000256" key="5">
    <source>
        <dbReference type="ARBA" id="ARBA00022806"/>
    </source>
</evidence>
<evidence type="ECO:0000256" key="8">
    <source>
        <dbReference type="ARBA" id="ARBA00023235"/>
    </source>
</evidence>
<dbReference type="InterPro" id="IPR032284">
    <property type="entry name" value="RecQ_Zn-bd"/>
</dbReference>
<dbReference type="GO" id="GO:0009378">
    <property type="term" value="F:four-way junction helicase activity"/>
    <property type="evidence" value="ECO:0007669"/>
    <property type="project" value="TreeGrafter"/>
</dbReference>
<dbReference type="Pfam" id="PF00270">
    <property type="entry name" value="DEAD"/>
    <property type="match status" value="1"/>
</dbReference>
<organism evidence="15 16">
    <name type="scientific">Grifola frondosa</name>
    <name type="common">Maitake</name>
    <name type="synonym">Polyporus frondosus</name>
    <dbReference type="NCBI Taxonomy" id="5627"/>
    <lineage>
        <taxon>Eukaryota</taxon>
        <taxon>Fungi</taxon>
        <taxon>Dikarya</taxon>
        <taxon>Basidiomycota</taxon>
        <taxon>Agaricomycotina</taxon>
        <taxon>Agaricomycetes</taxon>
        <taxon>Polyporales</taxon>
        <taxon>Grifolaceae</taxon>
        <taxon>Grifola</taxon>
    </lineage>
</organism>
<evidence type="ECO:0000256" key="2">
    <source>
        <dbReference type="ARBA" id="ARBA00022723"/>
    </source>
</evidence>
<dbReference type="Gene3D" id="1.10.10.10">
    <property type="entry name" value="Winged helix-like DNA-binding domain superfamily/Winged helix DNA-binding domain"/>
    <property type="match status" value="1"/>
</dbReference>
<dbReference type="GO" id="GO:0000724">
    <property type="term" value="P:double-strand break repair via homologous recombination"/>
    <property type="evidence" value="ECO:0007669"/>
    <property type="project" value="TreeGrafter"/>
</dbReference>
<dbReference type="InterPro" id="IPR004589">
    <property type="entry name" value="DNA_helicase_ATP-dep_RecQ"/>
</dbReference>
<evidence type="ECO:0000256" key="12">
    <source>
        <dbReference type="SAM" id="MobiDB-lite"/>
    </source>
</evidence>
<protein>
    <recommendedName>
        <fullName evidence="11">ATP-dependent DNA helicase</fullName>
        <ecNumber evidence="11">5.6.2.4</ecNumber>
    </recommendedName>
</protein>
<comment type="catalytic activity">
    <reaction evidence="10 11">
        <text>Couples ATP hydrolysis with the unwinding of duplex DNA by translocating in the 3'-5' direction.</text>
        <dbReference type="EC" id="5.6.2.4"/>
    </reaction>
</comment>
<accession>A0A1C7MK66</accession>
<proteinExistence type="inferred from homology"/>
<evidence type="ECO:0000256" key="7">
    <source>
        <dbReference type="ARBA" id="ARBA00023125"/>
    </source>
</evidence>
<dbReference type="InterPro" id="IPR036388">
    <property type="entry name" value="WH-like_DNA-bd_sf"/>
</dbReference>
<dbReference type="SMART" id="SM00487">
    <property type="entry name" value="DEXDc"/>
    <property type="match status" value="1"/>
</dbReference>
<dbReference type="InterPro" id="IPR002464">
    <property type="entry name" value="DNA/RNA_helicase_DEAH_CS"/>
</dbReference>
<evidence type="ECO:0000256" key="4">
    <source>
        <dbReference type="ARBA" id="ARBA00022801"/>
    </source>
</evidence>
<dbReference type="Gene3D" id="3.40.50.300">
    <property type="entry name" value="P-loop containing nucleotide triphosphate hydrolases"/>
    <property type="match status" value="2"/>
</dbReference>
<feature type="domain" description="Helicase ATP-binding" evidence="13">
    <location>
        <begin position="150"/>
        <end position="331"/>
    </location>
</feature>
<comment type="subcellular location">
    <subcellularLocation>
        <location evidence="11">Nucleus</location>
    </subcellularLocation>
</comment>
<feature type="compositionally biased region" description="Low complexity" evidence="12">
    <location>
        <begin position="763"/>
        <end position="773"/>
    </location>
</feature>
<gene>
    <name evidence="15" type="primary">Recql</name>
    <name evidence="15" type="ORF">A0H81_02693</name>
</gene>
<evidence type="ECO:0000256" key="11">
    <source>
        <dbReference type="RuleBase" id="RU364117"/>
    </source>
</evidence>
<keyword evidence="16" id="KW-1185">Reference proteome</keyword>
<comment type="similarity">
    <text evidence="1 11">Belongs to the helicase family. RecQ subfamily.</text>
</comment>
<keyword evidence="7" id="KW-0238">DNA-binding</keyword>
<keyword evidence="9 11" id="KW-0539">Nucleus</keyword>
<dbReference type="FunFam" id="3.40.50.300:FF:001544">
    <property type="entry name" value="ATP-dependent DNA helicase"/>
    <property type="match status" value="1"/>
</dbReference>